<dbReference type="Proteomes" id="UP000251241">
    <property type="component" value="Unassembled WGS sequence"/>
</dbReference>
<dbReference type="InterPro" id="IPR007627">
    <property type="entry name" value="RNA_pol_sigma70_r2"/>
</dbReference>
<evidence type="ECO:0000259" key="5">
    <source>
        <dbReference type="Pfam" id="PF04542"/>
    </source>
</evidence>
<evidence type="ECO:0000259" key="6">
    <source>
        <dbReference type="Pfam" id="PF08281"/>
    </source>
</evidence>
<evidence type="ECO:0000313" key="7">
    <source>
        <dbReference type="EMBL" id="SPZ84609.1"/>
    </source>
</evidence>
<dbReference type="SUPFAM" id="SSF88946">
    <property type="entry name" value="Sigma2 domain of RNA polymerase sigma factors"/>
    <property type="match status" value="1"/>
</dbReference>
<dbReference type="InterPro" id="IPR036388">
    <property type="entry name" value="WH-like_DNA-bd_sf"/>
</dbReference>
<dbReference type="InterPro" id="IPR013324">
    <property type="entry name" value="RNA_pol_sigma_r3/r4-like"/>
</dbReference>
<dbReference type="InterPro" id="IPR014284">
    <property type="entry name" value="RNA_pol_sigma-70_dom"/>
</dbReference>
<dbReference type="InterPro" id="IPR013249">
    <property type="entry name" value="RNA_pol_sigma70_r4_t2"/>
</dbReference>
<feature type="domain" description="RNA polymerase sigma factor 70 region 4 type 2" evidence="6">
    <location>
        <begin position="113"/>
        <end position="158"/>
    </location>
</feature>
<dbReference type="GO" id="GO:0003677">
    <property type="term" value="F:DNA binding"/>
    <property type="evidence" value="ECO:0007669"/>
    <property type="project" value="InterPro"/>
</dbReference>
<evidence type="ECO:0000256" key="2">
    <source>
        <dbReference type="ARBA" id="ARBA00023015"/>
    </source>
</evidence>
<dbReference type="InterPro" id="IPR014327">
    <property type="entry name" value="RNA_pol_sigma70_bacteroid"/>
</dbReference>
<proteinExistence type="inferred from homology"/>
<sequence>MPIENNNALDFKTFFLLYKDKVYKYAYLHLKEEPAAADLVQETFSRIWKKWAELDGNKNPQSYLYTIARNLVFDELRKQKVRFQFQATDIDQTKLVDNSNEEAIRFKDLERVYREAISKLPKARLEIFLLSKEEFLDNQEIADRLGISVNTVRDQLVKGNKFVRQYIIDHFEISIALLIFLNIF</sequence>
<dbReference type="NCBIfam" id="TIGR02937">
    <property type="entry name" value="sigma70-ECF"/>
    <property type="match status" value="1"/>
</dbReference>
<protein>
    <submittedName>
        <fullName evidence="7">RNA polymerase sigma factor sigV</fullName>
    </submittedName>
</protein>
<comment type="similarity">
    <text evidence="1">Belongs to the sigma-70 factor family. ECF subfamily.</text>
</comment>
<keyword evidence="4" id="KW-0804">Transcription</keyword>
<dbReference type="NCBIfam" id="TIGR02985">
    <property type="entry name" value="Sig70_bacteroi1"/>
    <property type="match status" value="1"/>
</dbReference>
<organism evidence="7 8">
    <name type="scientific">Sphingobacterium multivorum</name>
    <dbReference type="NCBI Taxonomy" id="28454"/>
    <lineage>
        <taxon>Bacteria</taxon>
        <taxon>Pseudomonadati</taxon>
        <taxon>Bacteroidota</taxon>
        <taxon>Sphingobacteriia</taxon>
        <taxon>Sphingobacteriales</taxon>
        <taxon>Sphingobacteriaceae</taxon>
        <taxon>Sphingobacterium</taxon>
    </lineage>
</organism>
<evidence type="ECO:0000256" key="3">
    <source>
        <dbReference type="ARBA" id="ARBA00023082"/>
    </source>
</evidence>
<dbReference type="PANTHER" id="PTHR43133:SF46">
    <property type="entry name" value="RNA POLYMERASE SIGMA-70 FACTOR ECF SUBFAMILY"/>
    <property type="match status" value="1"/>
</dbReference>
<dbReference type="Pfam" id="PF08281">
    <property type="entry name" value="Sigma70_r4_2"/>
    <property type="match status" value="1"/>
</dbReference>
<dbReference type="AlphaFoldDB" id="A0A2X2KR33"/>
<keyword evidence="3" id="KW-0731">Sigma factor</keyword>
<dbReference type="GO" id="GO:0006352">
    <property type="term" value="P:DNA-templated transcription initiation"/>
    <property type="evidence" value="ECO:0007669"/>
    <property type="project" value="InterPro"/>
</dbReference>
<dbReference type="GeneID" id="97183506"/>
<accession>A0A2X2KR33</accession>
<dbReference type="RefSeq" id="WP_112374012.1">
    <property type="nucleotide sequence ID" value="NZ_CP069793.1"/>
</dbReference>
<dbReference type="Pfam" id="PF04542">
    <property type="entry name" value="Sigma70_r2"/>
    <property type="match status" value="1"/>
</dbReference>
<evidence type="ECO:0000256" key="1">
    <source>
        <dbReference type="ARBA" id="ARBA00010641"/>
    </source>
</evidence>
<dbReference type="Gene3D" id="1.10.1740.10">
    <property type="match status" value="1"/>
</dbReference>
<evidence type="ECO:0000256" key="4">
    <source>
        <dbReference type="ARBA" id="ARBA00023163"/>
    </source>
</evidence>
<dbReference type="PANTHER" id="PTHR43133">
    <property type="entry name" value="RNA POLYMERASE ECF-TYPE SIGMA FACTO"/>
    <property type="match status" value="1"/>
</dbReference>
<dbReference type="Gene3D" id="1.10.10.10">
    <property type="entry name" value="Winged helix-like DNA-binding domain superfamily/Winged helix DNA-binding domain"/>
    <property type="match status" value="1"/>
</dbReference>
<evidence type="ECO:0000313" key="8">
    <source>
        <dbReference type="Proteomes" id="UP000251241"/>
    </source>
</evidence>
<dbReference type="SUPFAM" id="SSF88659">
    <property type="entry name" value="Sigma3 and sigma4 domains of RNA polymerase sigma factors"/>
    <property type="match status" value="1"/>
</dbReference>
<reference evidence="7 8" key="1">
    <citation type="submission" date="2018-06" db="EMBL/GenBank/DDBJ databases">
        <authorList>
            <consortium name="Pathogen Informatics"/>
            <person name="Doyle S."/>
        </authorList>
    </citation>
    <scope>NUCLEOTIDE SEQUENCE [LARGE SCALE GENOMIC DNA]</scope>
    <source>
        <strain evidence="7 8">NCTC11343</strain>
    </source>
</reference>
<name>A0A2X2KR33_SPHMU</name>
<dbReference type="InterPro" id="IPR013325">
    <property type="entry name" value="RNA_pol_sigma_r2"/>
</dbReference>
<dbReference type="GO" id="GO:0016987">
    <property type="term" value="F:sigma factor activity"/>
    <property type="evidence" value="ECO:0007669"/>
    <property type="project" value="UniProtKB-KW"/>
</dbReference>
<dbReference type="EMBL" id="UAUU01000002">
    <property type="protein sequence ID" value="SPZ84609.1"/>
    <property type="molecule type" value="Genomic_DNA"/>
</dbReference>
<feature type="domain" description="RNA polymerase sigma-70 region 2" evidence="5">
    <location>
        <begin position="17"/>
        <end position="80"/>
    </location>
</feature>
<dbReference type="InterPro" id="IPR039425">
    <property type="entry name" value="RNA_pol_sigma-70-like"/>
</dbReference>
<gene>
    <name evidence="7" type="primary">sigV_1</name>
    <name evidence="7" type="ORF">NCTC11343_01151</name>
</gene>
<keyword evidence="2" id="KW-0805">Transcription regulation</keyword>